<name>A0ABV7UTP6_9GAMM</name>
<comment type="caution">
    <text evidence="1">The sequence shown here is derived from an EMBL/GenBank/DDBJ whole genome shotgun (WGS) entry which is preliminary data.</text>
</comment>
<organism evidence="1 2">
    <name type="scientific">Luteimonas notoginsengisoli</name>
    <dbReference type="NCBI Taxonomy" id="1578200"/>
    <lineage>
        <taxon>Bacteria</taxon>
        <taxon>Pseudomonadati</taxon>
        <taxon>Pseudomonadota</taxon>
        <taxon>Gammaproteobacteria</taxon>
        <taxon>Lysobacterales</taxon>
        <taxon>Lysobacteraceae</taxon>
        <taxon>Luteimonas</taxon>
    </lineage>
</organism>
<protein>
    <submittedName>
        <fullName evidence="1">Uncharacterized protein</fullName>
    </submittedName>
</protein>
<sequence length="94" mass="10505">PQYPSTPGSPSNGWYGYRGQVTELKANANTPDVFQLERCLLPDQLALVPGLVVLRCVKNCHAQLLMKGWSGFSYTQKQGVMRPKAVILGMRRDR</sequence>
<accession>A0ABV7UTP6</accession>
<evidence type="ECO:0000313" key="2">
    <source>
        <dbReference type="Proteomes" id="UP001595724"/>
    </source>
</evidence>
<keyword evidence="2" id="KW-1185">Reference proteome</keyword>
<gene>
    <name evidence="1" type="ORF">ACFOM9_07050</name>
</gene>
<dbReference type="RefSeq" id="WP_386708183.1">
    <property type="nucleotide sequence ID" value="NZ_JBHRYF010000003.1"/>
</dbReference>
<reference evidence="2" key="1">
    <citation type="journal article" date="2019" name="Int. J. Syst. Evol. Microbiol.">
        <title>The Global Catalogue of Microorganisms (GCM) 10K type strain sequencing project: providing services to taxonomists for standard genome sequencing and annotation.</title>
        <authorList>
            <consortium name="The Broad Institute Genomics Platform"/>
            <consortium name="The Broad Institute Genome Sequencing Center for Infectious Disease"/>
            <person name="Wu L."/>
            <person name="Ma J."/>
        </authorList>
    </citation>
    <scope>NUCLEOTIDE SEQUENCE [LARGE SCALE GENOMIC DNA]</scope>
    <source>
        <strain evidence="2">KCTC 42211</strain>
    </source>
</reference>
<feature type="non-terminal residue" evidence="1">
    <location>
        <position position="1"/>
    </location>
</feature>
<evidence type="ECO:0000313" key="1">
    <source>
        <dbReference type="EMBL" id="MFC3659832.1"/>
    </source>
</evidence>
<dbReference type="EMBL" id="JBHRYF010000003">
    <property type="protein sequence ID" value="MFC3659832.1"/>
    <property type="molecule type" value="Genomic_DNA"/>
</dbReference>
<proteinExistence type="predicted"/>
<dbReference type="Proteomes" id="UP001595724">
    <property type="component" value="Unassembled WGS sequence"/>
</dbReference>